<gene>
    <name evidence="3" type="ORF">VCUG_00950</name>
</gene>
<dbReference type="EMBL" id="GL877416">
    <property type="protein sequence ID" value="ELA47519.1"/>
    <property type="molecule type" value="Genomic_DNA"/>
</dbReference>
<evidence type="ECO:0000313" key="4">
    <source>
        <dbReference type="Proteomes" id="UP000011081"/>
    </source>
</evidence>
<accession>L2GV71</accession>
<reference evidence="4" key="1">
    <citation type="submission" date="2011-03" db="EMBL/GenBank/DDBJ databases">
        <title>The genome sequence of Vavraia culicis strain floridensis.</title>
        <authorList>
            <consortium name="The Broad Institute Genome Sequencing Platform"/>
            <person name="Cuomo C."/>
            <person name="Becnel J."/>
            <person name="Sanscrainte N."/>
            <person name="Young S.K."/>
            <person name="Zeng Q."/>
            <person name="Gargeya S."/>
            <person name="Fitzgerald M."/>
            <person name="Haas B."/>
            <person name="Abouelleil A."/>
            <person name="Alvarado L."/>
            <person name="Arachchi H.M."/>
            <person name="Berlin A."/>
            <person name="Chapman S.B."/>
            <person name="Gearin G."/>
            <person name="Goldberg J."/>
            <person name="Griggs A."/>
            <person name="Gujja S."/>
            <person name="Hansen M."/>
            <person name="Heiman D."/>
            <person name="Howarth C."/>
            <person name="Larimer J."/>
            <person name="Lui A."/>
            <person name="MacDonald P.J.P."/>
            <person name="McCowen C."/>
            <person name="Montmayeur A."/>
            <person name="Murphy C."/>
            <person name="Neiman D."/>
            <person name="Pearson M."/>
            <person name="Priest M."/>
            <person name="Roberts A."/>
            <person name="Saif S."/>
            <person name="Shea T."/>
            <person name="Sisk P."/>
            <person name="Stolte C."/>
            <person name="Sykes S."/>
            <person name="Wortman J."/>
            <person name="Nusbaum C."/>
            <person name="Birren B."/>
        </authorList>
    </citation>
    <scope>NUCLEOTIDE SEQUENCE [LARGE SCALE GENOMIC DNA]</scope>
    <source>
        <strain evidence="4">floridensis</strain>
    </source>
</reference>
<dbReference type="GeneID" id="19878833"/>
<keyword evidence="4" id="KW-1185">Reference proteome</keyword>
<feature type="region of interest" description="Disordered" evidence="1">
    <location>
        <begin position="199"/>
        <end position="237"/>
    </location>
</feature>
<keyword evidence="2" id="KW-0732">Signal</keyword>
<evidence type="ECO:0000313" key="3">
    <source>
        <dbReference type="EMBL" id="ELA47519.1"/>
    </source>
</evidence>
<dbReference type="RefSeq" id="XP_008073972.1">
    <property type="nucleotide sequence ID" value="XM_008075781.1"/>
</dbReference>
<feature type="signal peptide" evidence="2">
    <location>
        <begin position="1"/>
        <end position="21"/>
    </location>
</feature>
<dbReference type="AlphaFoldDB" id="L2GV71"/>
<evidence type="ECO:0000256" key="1">
    <source>
        <dbReference type="SAM" id="MobiDB-lite"/>
    </source>
</evidence>
<dbReference type="InParanoid" id="L2GV71"/>
<organism evidence="3 4">
    <name type="scientific">Vavraia culicis (isolate floridensis)</name>
    <name type="common">Microsporidian parasite</name>
    <dbReference type="NCBI Taxonomy" id="948595"/>
    <lineage>
        <taxon>Eukaryota</taxon>
        <taxon>Fungi</taxon>
        <taxon>Fungi incertae sedis</taxon>
        <taxon>Microsporidia</taxon>
        <taxon>Pleistophoridae</taxon>
        <taxon>Vavraia</taxon>
    </lineage>
</organism>
<dbReference type="OMA" id="QCHTNID"/>
<sequence length="638" mass="75469">MLKILMKRIICLLYLCCIVHCTCFEDEEETRKENIGILANKQHVSKGIYPINTNKNEDTDNNCFELLRSESCARRNGISSEHDQNEIARKKHFPSSQCHTNIDSHVRCALQRKDPSLPHNSIHQLRTRKASVHSFPTYESSTVETNPLHYNQAIDKDEPRESYLRSRRKSIREIEENKITLVTTWKREMAKHNVQSAYRNSYTPSEHLQTDRKGKSGYNKLPTRIGSDGSERNETTSSEEMWEDIIIIDLPSIKFQVCQLKKRFRSYLTANSREKKLQKQTTRFSPPLQQFGNNNSNFIPSPGKVMVYDNDMLSVKILHYIELLLDFMEDFAEEVYYLEDISDPSLSEKDVSIKLLYMVMNMVSKKRISACPKTFDLTTFMSEFESTFDNMCSEFMRSYLRFGSVLSRLHGKQFFPGNERVIDGLQENNQQNGELGVNKNGEMWVKVRKTWRRRLIQRKNSLKQRSDYPRRTILGQRFKRFRHASEQAKKQRHRMDVEFMKSELYQIFKELHRFIGYFRQDFMFHVLPKLKQVCTLLTNRINDLTNDVDVKNSRMYEEDSTYSEKKVDGDTHAGTNHVPFERSKKSLRGYYKILKCRRRNVNVLTIIIVNMINRLNRNIRDIKFHIEQLEAEWEWIDG</sequence>
<name>L2GV71_VAVCU</name>
<dbReference type="HOGENOM" id="CLU_429064_0_0_1"/>
<evidence type="ECO:0000256" key="2">
    <source>
        <dbReference type="SAM" id="SignalP"/>
    </source>
</evidence>
<dbReference type="Proteomes" id="UP000011081">
    <property type="component" value="Unassembled WGS sequence"/>
</dbReference>
<feature type="chain" id="PRO_5003960190" evidence="2">
    <location>
        <begin position="22"/>
        <end position="638"/>
    </location>
</feature>
<proteinExistence type="predicted"/>
<protein>
    <submittedName>
        <fullName evidence="3">Uncharacterized protein</fullName>
    </submittedName>
</protein>
<dbReference type="VEuPathDB" id="MicrosporidiaDB:VCUG_00950"/>